<feature type="compositionally biased region" description="Low complexity" evidence="1">
    <location>
        <begin position="51"/>
        <end position="61"/>
    </location>
</feature>
<feature type="region of interest" description="Disordered" evidence="1">
    <location>
        <begin position="407"/>
        <end position="429"/>
    </location>
</feature>
<proteinExistence type="predicted"/>
<dbReference type="AlphaFoldDB" id="A0A5N4CTL6"/>
<gene>
    <name evidence="2" type="ORF">Cadr_000021279</name>
</gene>
<feature type="region of interest" description="Disordered" evidence="1">
    <location>
        <begin position="443"/>
        <end position="475"/>
    </location>
</feature>
<protein>
    <submittedName>
        <fullName evidence="2">Uncharacterized protein</fullName>
    </submittedName>
</protein>
<comment type="caution">
    <text evidence="2">The sequence shown here is derived from an EMBL/GenBank/DDBJ whole genome shotgun (WGS) entry which is preliminary data.</text>
</comment>
<organism evidence="2 3">
    <name type="scientific">Camelus dromedarius</name>
    <name type="common">Dromedary</name>
    <name type="synonym">Arabian camel</name>
    <dbReference type="NCBI Taxonomy" id="9838"/>
    <lineage>
        <taxon>Eukaryota</taxon>
        <taxon>Metazoa</taxon>
        <taxon>Chordata</taxon>
        <taxon>Craniata</taxon>
        <taxon>Vertebrata</taxon>
        <taxon>Euteleostomi</taxon>
        <taxon>Mammalia</taxon>
        <taxon>Eutheria</taxon>
        <taxon>Laurasiatheria</taxon>
        <taxon>Artiodactyla</taxon>
        <taxon>Tylopoda</taxon>
        <taxon>Camelidae</taxon>
        <taxon>Camelus</taxon>
    </lineage>
</organism>
<feature type="compositionally biased region" description="Basic and acidic residues" evidence="1">
    <location>
        <begin position="449"/>
        <end position="458"/>
    </location>
</feature>
<keyword evidence="3" id="KW-1185">Reference proteome</keyword>
<accession>A0A5N4CTL6</accession>
<evidence type="ECO:0000256" key="1">
    <source>
        <dbReference type="SAM" id="MobiDB-lite"/>
    </source>
</evidence>
<feature type="region of interest" description="Disordered" evidence="1">
    <location>
        <begin position="29"/>
        <end position="72"/>
    </location>
</feature>
<feature type="compositionally biased region" description="Gly residues" evidence="1">
    <location>
        <begin position="460"/>
        <end position="475"/>
    </location>
</feature>
<dbReference type="EMBL" id="JWIN03000019">
    <property type="protein sequence ID" value="KAB1262204.1"/>
    <property type="molecule type" value="Genomic_DNA"/>
</dbReference>
<sequence>MAVGQGSGHSLWEKARARFSRTSSLVLSKSGGEGWASLGRSPPPQGVGLTGWDPPSWRGSGSPPGGGRTRGRRGWGEALGIGACAVLRVSLGVLAPAGGLGTGQMEGRGGVAGKDHPPPLAPGSKQGAGHPTLQSFWIRGGEASTLEATPSPPLLRALAAEKLAWEEVPALRSSGSQAKGHLAPLGPLCSEGGQATEGVCQLWAGAGSRELLSWLRSLGKSLVLAALVGIALSKRKKPGQPFLFALFHTPGFMVHWELIAAIPVPWLPDSQGSPWKKWALPGRCPRGPDLAPWGQGEGEGPADRLLSPSTLSCQTPRPGEGKLLLTRAKVLSGLQLLASHLDLPPRRHTVRSEQAQDTSWRKPTLECEVEYRPSCLAVLDIQRDSQPDAPHSPPPCWPTAPPALPKLPRWPLPSRSEHPRSGAGRASFPSVVHSRCRGVSSRLPVAGDELPHSTDLRGAELGGGHGRGRGRGGGGGGPAFHAEVCGPCGEGEGGCLPEITLHMCSHYSAGRVRSNEGPIFGLRGRRTLTPAPWHSSHLRCFLRTVRPPSLWSPERLWVGPGGRHSYVCYSTPTSRLPWEMVFKMPPVGDDSMPPRGTGVGNTEGQEKQHLWMLRQGRSFSPTGEEQERGQLPCLVGYGTEAGAEAARPTTSHRRGTRGAGGGRRGELMLLGESGVGVRGADRLGQDPEVLSREITSPFLTEPLSGCVLGPPGWLLSAFPEQLHGVGHGLGARRARLCHSQAQTPVAEDIQTGSNILGEMVEI</sequence>
<dbReference type="Proteomes" id="UP000299084">
    <property type="component" value="Unassembled WGS sequence"/>
</dbReference>
<name>A0A5N4CTL6_CAMDR</name>
<feature type="region of interest" description="Disordered" evidence="1">
    <location>
        <begin position="642"/>
        <end position="666"/>
    </location>
</feature>
<feature type="region of interest" description="Disordered" evidence="1">
    <location>
        <begin position="105"/>
        <end position="132"/>
    </location>
</feature>
<evidence type="ECO:0000313" key="2">
    <source>
        <dbReference type="EMBL" id="KAB1262204.1"/>
    </source>
</evidence>
<evidence type="ECO:0000313" key="3">
    <source>
        <dbReference type="Proteomes" id="UP000299084"/>
    </source>
</evidence>
<reference evidence="2 3" key="1">
    <citation type="journal article" date="2019" name="Mol. Ecol. Resour.">
        <title>Improving Illumina assemblies with Hi-C and long reads: an example with the North African dromedary.</title>
        <authorList>
            <person name="Elbers J.P."/>
            <person name="Rogers M.F."/>
            <person name="Perelman P.L."/>
            <person name="Proskuryakova A.A."/>
            <person name="Serdyukova N.A."/>
            <person name="Johnson W.E."/>
            <person name="Horin P."/>
            <person name="Corander J."/>
            <person name="Murphy D."/>
            <person name="Burger P.A."/>
        </authorList>
    </citation>
    <scope>NUCLEOTIDE SEQUENCE [LARGE SCALE GENOMIC DNA]</scope>
    <source>
        <strain evidence="2">Drom800</strain>
        <tissue evidence="2">Blood</tissue>
    </source>
</reference>